<evidence type="ECO:0000313" key="2">
    <source>
        <dbReference type="Proteomes" id="UP000595349"/>
    </source>
</evidence>
<dbReference type="AlphaFoldDB" id="A0A7T7CES3"/>
<gene>
    <name evidence="1" type="ORF">HUG20_05270</name>
</gene>
<dbReference type="KEGG" id="scib:HUG20_05270"/>
<reference evidence="1 2" key="1">
    <citation type="submission" date="2020-06" db="EMBL/GenBank/DDBJ databases">
        <title>Genomic analysis of Salicibibacter sp. NKC21-4.</title>
        <authorList>
            <person name="Oh Y.J."/>
        </authorList>
    </citation>
    <scope>NUCLEOTIDE SEQUENCE [LARGE SCALE GENOMIC DNA]</scope>
    <source>
        <strain evidence="1 2">NKC21-4</strain>
    </source>
</reference>
<dbReference type="EMBL" id="CP054706">
    <property type="protein sequence ID" value="QQK79355.1"/>
    <property type="molecule type" value="Genomic_DNA"/>
</dbReference>
<protein>
    <submittedName>
        <fullName evidence="1">Uncharacterized protein</fullName>
    </submittedName>
</protein>
<accession>A0A7T7CES3</accession>
<organism evidence="1 2">
    <name type="scientific">Salicibibacter cibi</name>
    <dbReference type="NCBI Taxonomy" id="2743001"/>
    <lineage>
        <taxon>Bacteria</taxon>
        <taxon>Bacillati</taxon>
        <taxon>Bacillota</taxon>
        <taxon>Bacilli</taxon>
        <taxon>Bacillales</taxon>
        <taxon>Bacillaceae</taxon>
        <taxon>Salicibibacter</taxon>
    </lineage>
</organism>
<proteinExistence type="predicted"/>
<dbReference type="Proteomes" id="UP000595349">
    <property type="component" value="Chromosome"/>
</dbReference>
<name>A0A7T7CES3_9BACI</name>
<evidence type="ECO:0000313" key="1">
    <source>
        <dbReference type="EMBL" id="QQK79355.1"/>
    </source>
</evidence>
<sequence>MFNKALLFLDRYFLSIPALKRLNQLNPLNQPSNTHMHIVTKAKTNAVAYEHPPARKGGRGRPRKKDSVVKLKELFQTHASEFETATVTLYGKEEMVHYL</sequence>
<keyword evidence="2" id="KW-1185">Reference proteome</keyword>
<dbReference type="RefSeq" id="WP_200088860.1">
    <property type="nucleotide sequence ID" value="NZ_CP054706.1"/>
</dbReference>